<evidence type="ECO:0000313" key="2">
    <source>
        <dbReference type="Proteomes" id="UP000224101"/>
    </source>
</evidence>
<keyword evidence="2" id="KW-1185">Reference proteome</keyword>
<protein>
    <recommendedName>
        <fullName evidence="3">Phospholipase</fullName>
    </recommendedName>
</protein>
<evidence type="ECO:0000313" key="1">
    <source>
        <dbReference type="EMBL" id="ASD50354.1"/>
    </source>
</evidence>
<dbReference type="Pfam" id="PF05488">
    <property type="entry name" value="PAAR_motif"/>
    <property type="match status" value="1"/>
</dbReference>
<sequence length="40" mass="3975">MTGSPSVFVNGIPAARIGEKVSCGSVAMTGSANVFMDDNG</sequence>
<dbReference type="EMBL" id="KY979132">
    <property type="protein sequence ID" value="ASD50354.1"/>
    <property type="molecule type" value="Genomic_DNA"/>
</dbReference>
<dbReference type="GeneID" id="40085760"/>
<name>A0A218M2T5_9CAUD</name>
<dbReference type="RefSeq" id="YP_009609675.1">
    <property type="nucleotide sequence ID" value="NC_041997.1"/>
</dbReference>
<evidence type="ECO:0008006" key="3">
    <source>
        <dbReference type="Google" id="ProtNLM"/>
    </source>
</evidence>
<dbReference type="InterPro" id="IPR008727">
    <property type="entry name" value="PAAR_motif"/>
</dbReference>
<proteinExistence type="predicted"/>
<dbReference type="KEGG" id="vg:40085760"/>
<organism evidence="1 2">
    <name type="scientific">Acidovorax phage ACP17</name>
    <dbReference type="NCBI Taxonomy" id="2010329"/>
    <lineage>
        <taxon>Viruses</taxon>
        <taxon>Duplodnaviria</taxon>
        <taxon>Heunggongvirae</taxon>
        <taxon>Uroviricota</taxon>
        <taxon>Caudoviricetes</taxon>
        <taxon>Busanvirus</taxon>
        <taxon>Busanvirus ACP17</taxon>
    </lineage>
</organism>
<dbReference type="Proteomes" id="UP000224101">
    <property type="component" value="Segment"/>
</dbReference>
<accession>A0A218M2T5</accession>
<reference evidence="1 2" key="1">
    <citation type="submission" date="2017-08" db="EMBL/GenBank/DDBJ databases">
        <title>Characterization and complete genome sequence of novel bacteriophage infecting the causal agent of bacterial fruit blotch, Acidovorax citrulli.</title>
        <authorList>
            <person name="Midani A.R."/>
            <person name="Park S.-H."/>
            <person name="Choi T.-J."/>
        </authorList>
    </citation>
    <scope>NUCLEOTIDE SEQUENCE [LARGE SCALE GENOMIC DNA]</scope>
</reference>
<dbReference type="Gene3D" id="2.60.200.60">
    <property type="match status" value="1"/>
</dbReference>